<evidence type="ECO:0000256" key="2">
    <source>
        <dbReference type="ARBA" id="ARBA00004255"/>
    </source>
</evidence>
<sequence length="126" mass="13747">MAVNECSPVVPHQTPSPTALTTQLKDSTPTSASTRLSLPRYPPPIPSPSSSDAKRPLELEYDSDREVLLSQVLELQDSLKDLVLRVETARNNHAQMLAENQILLKYVNNLMSATGSDPPPNASGRK</sequence>
<comment type="subcellular location">
    <subcellularLocation>
        <location evidence="3">Cytoplasm</location>
        <location evidence="3">Cytosol</location>
    </subcellularLocation>
    <subcellularLocation>
        <location evidence="2">Golgi apparatus membrane</location>
        <topology evidence="2">Peripheral membrane protein</topology>
        <orientation evidence="2">Cytoplasmic side</orientation>
    </subcellularLocation>
    <subcellularLocation>
        <location evidence="4">Golgi apparatus</location>
        <location evidence="4">trans-Golgi network</location>
    </subcellularLocation>
</comment>
<keyword evidence="8 10" id="KW-0175">Coiled coil</keyword>
<keyword evidence="6" id="KW-0963">Cytoplasm</keyword>
<evidence type="ECO:0008006" key="14">
    <source>
        <dbReference type="Google" id="ProtNLM"/>
    </source>
</evidence>
<evidence type="ECO:0000256" key="7">
    <source>
        <dbReference type="ARBA" id="ARBA00023034"/>
    </source>
</evidence>
<evidence type="ECO:0000256" key="1">
    <source>
        <dbReference type="ARBA" id="ARBA00002743"/>
    </source>
</evidence>
<protein>
    <recommendedName>
        <fullName evidence="14">Short coiled-coil protein</fullName>
    </recommendedName>
</protein>
<keyword evidence="9" id="KW-0472">Membrane</keyword>
<dbReference type="GO" id="GO:0005829">
    <property type="term" value="C:cytosol"/>
    <property type="evidence" value="ECO:0007669"/>
    <property type="project" value="UniProtKB-SubCell"/>
</dbReference>
<evidence type="ECO:0000256" key="11">
    <source>
        <dbReference type="SAM" id="MobiDB-lite"/>
    </source>
</evidence>
<dbReference type="GO" id="GO:0005802">
    <property type="term" value="C:trans-Golgi network"/>
    <property type="evidence" value="ECO:0007669"/>
    <property type="project" value="TreeGrafter"/>
</dbReference>
<evidence type="ECO:0000256" key="5">
    <source>
        <dbReference type="ARBA" id="ARBA00010880"/>
    </source>
</evidence>
<dbReference type="PANTHER" id="PTHR21614:SF0">
    <property type="entry name" value="GEO08385P1"/>
    <property type="match status" value="1"/>
</dbReference>
<dbReference type="EMBL" id="QEAN01000553">
    <property type="protein sequence ID" value="TPX32957.1"/>
    <property type="molecule type" value="Genomic_DNA"/>
</dbReference>
<keyword evidence="13" id="KW-1185">Reference proteome</keyword>
<dbReference type="InterPro" id="IPR019357">
    <property type="entry name" value="SCOC"/>
</dbReference>
<dbReference type="VEuPathDB" id="FungiDB:SeMB42_g07543"/>
<evidence type="ECO:0000256" key="10">
    <source>
        <dbReference type="SAM" id="Coils"/>
    </source>
</evidence>
<comment type="function">
    <text evidence="1">Positive regulator of amino acid starvation-induced autophagy.</text>
</comment>
<feature type="region of interest" description="Disordered" evidence="11">
    <location>
        <begin position="1"/>
        <end position="57"/>
    </location>
</feature>
<comment type="caution">
    <text evidence="12">The sequence shown here is derived from an EMBL/GenBank/DDBJ whole genome shotgun (WGS) entry which is preliminary data.</text>
</comment>
<organism evidence="12 13">
    <name type="scientific">Synchytrium endobioticum</name>
    <dbReference type="NCBI Taxonomy" id="286115"/>
    <lineage>
        <taxon>Eukaryota</taxon>
        <taxon>Fungi</taxon>
        <taxon>Fungi incertae sedis</taxon>
        <taxon>Chytridiomycota</taxon>
        <taxon>Chytridiomycota incertae sedis</taxon>
        <taxon>Chytridiomycetes</taxon>
        <taxon>Synchytriales</taxon>
        <taxon>Synchytriaceae</taxon>
        <taxon>Synchytrium</taxon>
    </lineage>
</organism>
<evidence type="ECO:0000256" key="9">
    <source>
        <dbReference type="ARBA" id="ARBA00023136"/>
    </source>
</evidence>
<dbReference type="Gene3D" id="1.20.5.170">
    <property type="match status" value="1"/>
</dbReference>
<proteinExistence type="inferred from homology"/>
<dbReference type="GO" id="GO:0000139">
    <property type="term" value="C:Golgi membrane"/>
    <property type="evidence" value="ECO:0007669"/>
    <property type="project" value="UniProtKB-SubCell"/>
</dbReference>
<evidence type="ECO:0000313" key="13">
    <source>
        <dbReference type="Proteomes" id="UP000317494"/>
    </source>
</evidence>
<keyword evidence="7" id="KW-0333">Golgi apparatus</keyword>
<reference evidence="12 13" key="1">
    <citation type="journal article" date="2019" name="Sci. Rep.">
        <title>Comparative genomics of chytrid fungi reveal insights into the obligate biotrophic and pathogenic lifestyle of Synchytrium endobioticum.</title>
        <authorList>
            <person name="van de Vossenberg B.T.L.H."/>
            <person name="Warris S."/>
            <person name="Nguyen H.D.T."/>
            <person name="van Gent-Pelzer M.P.E."/>
            <person name="Joly D.L."/>
            <person name="van de Geest H.C."/>
            <person name="Bonants P.J.M."/>
            <person name="Smith D.S."/>
            <person name="Levesque C.A."/>
            <person name="van der Lee T.A.J."/>
        </authorList>
    </citation>
    <scope>NUCLEOTIDE SEQUENCE [LARGE SCALE GENOMIC DNA]</scope>
    <source>
        <strain evidence="12 13">MB42</strain>
    </source>
</reference>
<evidence type="ECO:0000313" key="12">
    <source>
        <dbReference type="EMBL" id="TPX32957.1"/>
    </source>
</evidence>
<dbReference type="Proteomes" id="UP000317494">
    <property type="component" value="Unassembled WGS sequence"/>
</dbReference>
<accession>A0A507BVR2</accession>
<dbReference type="Pfam" id="PF10224">
    <property type="entry name" value="DUF2205"/>
    <property type="match status" value="1"/>
</dbReference>
<gene>
    <name evidence="12" type="ORF">SeMB42_g07543</name>
</gene>
<dbReference type="PANTHER" id="PTHR21614">
    <property type="entry name" value="SHORT COILED COIL PROTEIN"/>
    <property type="match status" value="1"/>
</dbReference>
<feature type="compositionally biased region" description="Polar residues" evidence="11">
    <location>
        <begin position="13"/>
        <end position="36"/>
    </location>
</feature>
<evidence type="ECO:0000256" key="6">
    <source>
        <dbReference type="ARBA" id="ARBA00022490"/>
    </source>
</evidence>
<comment type="similarity">
    <text evidence="5">Belongs to the SCOC family.</text>
</comment>
<feature type="coiled-coil region" evidence="10">
    <location>
        <begin position="72"/>
        <end position="99"/>
    </location>
</feature>
<evidence type="ECO:0000256" key="8">
    <source>
        <dbReference type="ARBA" id="ARBA00023054"/>
    </source>
</evidence>
<dbReference type="STRING" id="286115.A0A507BVR2"/>
<evidence type="ECO:0000256" key="4">
    <source>
        <dbReference type="ARBA" id="ARBA00004601"/>
    </source>
</evidence>
<evidence type="ECO:0000256" key="3">
    <source>
        <dbReference type="ARBA" id="ARBA00004514"/>
    </source>
</evidence>
<name>A0A507BVR2_9FUNG</name>
<dbReference type="AlphaFoldDB" id="A0A507BVR2"/>